<gene>
    <name evidence="1" type="ORF">FUA24_09965</name>
</gene>
<sequence>MRLYRYRKVNIFLTTEILKDELYLWSLNQQNDPNEGRLLFENNLNKQALFESLKNTRNLINTGKVKWKDWLISEKEKQYYNDIQNSSDSELGILAEKSLLRGDYDEKGIQLIKDRYKKMTDNLVMACFSTKKNCPVMFAHYADNHSGVCLEYEVDIRDFFKVNYVENYPKLQIFNPDQNLIIKNRMLTKHKDWEYESEYRLILYNRQPGIYTNKRILLKSVYFGINCTEATRKQIKTIAAQKKDKPKLYSVNVNDNTFEMQYNTY</sequence>
<comment type="caution">
    <text evidence="1">The sequence shown here is derived from an EMBL/GenBank/DDBJ whole genome shotgun (WGS) entry which is preliminary data.</text>
</comment>
<dbReference type="InterPro" id="IPR021352">
    <property type="entry name" value="DUF2971"/>
</dbReference>
<dbReference type="Proteomes" id="UP000323930">
    <property type="component" value="Unassembled WGS sequence"/>
</dbReference>
<reference evidence="1 2" key="1">
    <citation type="submission" date="2019-08" db="EMBL/GenBank/DDBJ databases">
        <title>Seonamhaeicola sediminis sp. nov., isolated from marine sediment.</title>
        <authorList>
            <person name="Cao W.R."/>
        </authorList>
    </citation>
    <scope>NUCLEOTIDE SEQUENCE [LARGE SCALE GENOMIC DNA]</scope>
    <source>
        <strain evidence="1 2">B011</strain>
    </source>
</reference>
<accession>A0A5D0I5L3</accession>
<keyword evidence="2" id="KW-1185">Reference proteome</keyword>
<organism evidence="1 2">
    <name type="scientific">Seonamhaeicola marinus</name>
    <dbReference type="NCBI Taxonomy" id="1912246"/>
    <lineage>
        <taxon>Bacteria</taxon>
        <taxon>Pseudomonadati</taxon>
        <taxon>Bacteroidota</taxon>
        <taxon>Flavobacteriia</taxon>
        <taxon>Flavobacteriales</taxon>
        <taxon>Flavobacteriaceae</taxon>
    </lineage>
</organism>
<evidence type="ECO:0000313" key="1">
    <source>
        <dbReference type="EMBL" id="TYA78668.1"/>
    </source>
</evidence>
<dbReference type="OrthoDB" id="190848at2"/>
<protein>
    <submittedName>
        <fullName evidence="1">DUF2971 domain-containing protein</fullName>
    </submittedName>
</protein>
<dbReference type="AlphaFoldDB" id="A0A5D0I5L3"/>
<evidence type="ECO:0000313" key="2">
    <source>
        <dbReference type="Proteomes" id="UP000323930"/>
    </source>
</evidence>
<dbReference type="RefSeq" id="WP_148541895.1">
    <property type="nucleotide sequence ID" value="NZ_VSDQ01000577.1"/>
</dbReference>
<name>A0A5D0I5L3_9FLAO</name>
<proteinExistence type="predicted"/>
<dbReference type="Pfam" id="PF11185">
    <property type="entry name" value="DUF2971"/>
    <property type="match status" value="1"/>
</dbReference>
<dbReference type="EMBL" id="VSDQ01000577">
    <property type="protein sequence ID" value="TYA78668.1"/>
    <property type="molecule type" value="Genomic_DNA"/>
</dbReference>